<name>A0A2M7REP8_9BACT</name>
<evidence type="ECO:0000313" key="2">
    <source>
        <dbReference type="EMBL" id="PIY95011.1"/>
    </source>
</evidence>
<dbReference type="SUPFAM" id="SSF52540">
    <property type="entry name" value="P-loop containing nucleoside triphosphate hydrolases"/>
    <property type="match status" value="1"/>
</dbReference>
<organism evidence="2 3">
    <name type="scientific">Candidatus Komeilibacteria bacterium CG_4_10_14_0_8_um_filter_37_78</name>
    <dbReference type="NCBI Taxonomy" id="1974471"/>
    <lineage>
        <taxon>Bacteria</taxon>
        <taxon>Candidatus Komeiliibacteriota</taxon>
    </lineage>
</organism>
<dbReference type="InterPro" id="IPR025669">
    <property type="entry name" value="AAA_dom"/>
</dbReference>
<dbReference type="InterPro" id="IPR027417">
    <property type="entry name" value="P-loop_NTPase"/>
</dbReference>
<dbReference type="PIRSF" id="PIRSF009320">
    <property type="entry name" value="Nuc_binding_HP_1000"/>
    <property type="match status" value="1"/>
</dbReference>
<evidence type="ECO:0000313" key="3">
    <source>
        <dbReference type="Proteomes" id="UP000228689"/>
    </source>
</evidence>
<dbReference type="InterPro" id="IPR050678">
    <property type="entry name" value="DNA_Partitioning_ATPase"/>
</dbReference>
<dbReference type="FunFam" id="3.40.50.300:FF:000285">
    <property type="entry name" value="Sporulation initiation inhibitor Soj"/>
    <property type="match status" value="1"/>
</dbReference>
<dbReference type="Gene3D" id="3.40.50.300">
    <property type="entry name" value="P-loop containing nucleotide triphosphate hydrolases"/>
    <property type="match status" value="1"/>
</dbReference>
<dbReference type="PANTHER" id="PTHR13696">
    <property type="entry name" value="P-LOOP CONTAINING NUCLEOSIDE TRIPHOSPHATE HYDROLASE"/>
    <property type="match status" value="1"/>
</dbReference>
<dbReference type="CDD" id="cd02042">
    <property type="entry name" value="ParAB_family"/>
    <property type="match status" value="1"/>
</dbReference>
<dbReference type="AlphaFoldDB" id="A0A2M7REP8"/>
<proteinExistence type="predicted"/>
<dbReference type="Pfam" id="PF13614">
    <property type="entry name" value="AAA_31"/>
    <property type="match status" value="1"/>
</dbReference>
<accession>A0A2M7REP8</accession>
<comment type="caution">
    <text evidence="2">The sequence shown here is derived from an EMBL/GenBank/DDBJ whole genome shotgun (WGS) entry which is preliminary data.</text>
</comment>
<dbReference type="Proteomes" id="UP000228689">
    <property type="component" value="Unassembled WGS sequence"/>
</dbReference>
<dbReference type="PANTHER" id="PTHR13696:SF52">
    <property type="entry name" value="PARA FAMILY PROTEIN CT_582"/>
    <property type="match status" value="1"/>
</dbReference>
<reference evidence="3" key="1">
    <citation type="submission" date="2017-09" db="EMBL/GenBank/DDBJ databases">
        <title>Depth-based differentiation of microbial function through sediment-hosted aquifers and enrichment of novel symbionts in the deep terrestrial subsurface.</title>
        <authorList>
            <person name="Probst A.J."/>
            <person name="Ladd B."/>
            <person name="Jarett J.K."/>
            <person name="Geller-Mcgrath D.E."/>
            <person name="Sieber C.M.K."/>
            <person name="Emerson J.B."/>
            <person name="Anantharaman K."/>
            <person name="Thomas B.C."/>
            <person name="Malmstrom R."/>
            <person name="Stieglmeier M."/>
            <person name="Klingl A."/>
            <person name="Woyke T."/>
            <person name="Ryan C.M."/>
            <person name="Banfield J.F."/>
        </authorList>
    </citation>
    <scope>NUCLEOTIDE SEQUENCE [LARGE SCALE GENOMIC DNA]</scope>
</reference>
<gene>
    <name evidence="2" type="ORF">COY67_01595</name>
</gene>
<evidence type="ECO:0000259" key="1">
    <source>
        <dbReference type="Pfam" id="PF13614"/>
    </source>
</evidence>
<sequence length="257" mass="28543">MVRIISVVNQKGGVGKTTTAVNLSAYLAELGYQVLLVDFDPQGNATSGLGHTPAEIDFSIYDVLIDEPRQIDSIIKPTALAKLQLVPANQNLAGANIDLVATSRREFRLWDNISTISKNYDFIIIDNPPSLGLLAINGLVAADEVLIPVQTEYYALEGLGQLLNTIQLVKENLKPDLVVLGAVMTMYDGRSKLSEAVFYELYKYFPNKIFRSIIPRNVKLAEAPSHGKPIMHYDRKSRGAKAYEKLAREVINVKKYY</sequence>
<protein>
    <submittedName>
        <fullName evidence="2">Chromosome partitioning protein ParA</fullName>
    </submittedName>
</protein>
<dbReference type="EMBL" id="PFMC01000045">
    <property type="protein sequence ID" value="PIY95011.1"/>
    <property type="molecule type" value="Genomic_DNA"/>
</dbReference>
<feature type="domain" description="AAA" evidence="1">
    <location>
        <begin position="3"/>
        <end position="178"/>
    </location>
</feature>